<evidence type="ECO:0000256" key="3">
    <source>
        <dbReference type="ARBA" id="ARBA00008731"/>
    </source>
</evidence>
<keyword evidence="6" id="KW-0862">Zinc</keyword>
<keyword evidence="9 11" id="KW-0472">Membrane</keyword>
<evidence type="ECO:0000256" key="5">
    <source>
        <dbReference type="ARBA" id="ARBA00022753"/>
    </source>
</evidence>
<dbReference type="EMBL" id="JBHSBM010000029">
    <property type="protein sequence ID" value="MFC4061496.1"/>
    <property type="molecule type" value="Genomic_DNA"/>
</dbReference>
<organism evidence="13 14">
    <name type="scientific">Planomonospora corallina</name>
    <dbReference type="NCBI Taxonomy" id="1806052"/>
    <lineage>
        <taxon>Bacteria</taxon>
        <taxon>Bacillati</taxon>
        <taxon>Actinomycetota</taxon>
        <taxon>Actinomycetes</taxon>
        <taxon>Streptosporangiales</taxon>
        <taxon>Streptosporangiaceae</taxon>
        <taxon>Planomonospora</taxon>
    </lineage>
</organism>
<evidence type="ECO:0000256" key="2">
    <source>
        <dbReference type="ARBA" id="ARBA00004644"/>
    </source>
</evidence>
<evidence type="ECO:0000256" key="10">
    <source>
        <dbReference type="ARBA" id="ARBA00023329"/>
    </source>
</evidence>
<gene>
    <name evidence="13" type="ORF">ACFOWE_24615</name>
</gene>
<keyword evidence="5" id="KW-0967">Endosome</keyword>
<comment type="caution">
    <text evidence="13">The sequence shown here is derived from an EMBL/GenBank/DDBJ whole genome shotgun (WGS) entry which is preliminary data.</text>
</comment>
<evidence type="ECO:0000256" key="8">
    <source>
        <dbReference type="ARBA" id="ARBA00023018"/>
    </source>
</evidence>
<evidence type="ECO:0000256" key="7">
    <source>
        <dbReference type="ARBA" id="ARBA00022989"/>
    </source>
</evidence>
<comment type="subcellular location">
    <subcellularLocation>
        <location evidence="2">Cytoplasmic vesicle</location>
        <location evidence="2">Secretory vesicle</location>
        <location evidence="2">Synaptic vesicle membrane</location>
        <topology evidence="2">Multi-pass membrane protein</topology>
    </subcellularLocation>
    <subcellularLocation>
        <location evidence="1">Early endosome membrane</location>
    </subcellularLocation>
</comment>
<dbReference type="PANTHER" id="PTHR31937:SF2">
    <property type="entry name" value="TRANSMEMBRANE PROTEIN 163"/>
    <property type="match status" value="1"/>
</dbReference>
<dbReference type="InterPro" id="IPR026765">
    <property type="entry name" value="Tmem163"/>
</dbReference>
<dbReference type="Pfam" id="PF01545">
    <property type="entry name" value="Cation_efflux"/>
    <property type="match status" value="1"/>
</dbReference>
<dbReference type="Gene3D" id="1.20.1510.10">
    <property type="entry name" value="Cation efflux protein transmembrane domain"/>
    <property type="match status" value="1"/>
</dbReference>
<sequence length="243" mass="24664">MSAPALTAQRRAALNRRSLHLAYATAGYNLAEGIIAIAAGAASSSAALLGFGLDSFVEVSSAAVVIWQFRARVPEDRERLALRLIALSFFTLAAWVSIDAVRSLLGGGDADASPAGIAIAAVSVVVMPLLAAAKRRTGRALGSATVLADSTQTLLCTYLSAVLLVGLVLNAAFGLSWADPIAALIIAAVAVREGIQAWKGERCDDCALPGPGQEPVSGCGCAPGCTGVCCQHETAAATKESGS</sequence>
<keyword evidence="14" id="KW-1185">Reference proteome</keyword>
<dbReference type="SUPFAM" id="SSF161111">
    <property type="entry name" value="Cation efflux protein transmembrane domain-like"/>
    <property type="match status" value="1"/>
</dbReference>
<evidence type="ECO:0000313" key="13">
    <source>
        <dbReference type="EMBL" id="MFC4061496.1"/>
    </source>
</evidence>
<protein>
    <submittedName>
        <fullName evidence="13">Cation transporter</fullName>
    </submittedName>
</protein>
<dbReference type="Proteomes" id="UP001595850">
    <property type="component" value="Unassembled WGS sequence"/>
</dbReference>
<evidence type="ECO:0000256" key="9">
    <source>
        <dbReference type="ARBA" id="ARBA00023136"/>
    </source>
</evidence>
<comment type="similarity">
    <text evidence="3">Belongs to the TMEM163 family.</text>
</comment>
<name>A0ABV8IED0_9ACTN</name>
<reference evidence="14" key="1">
    <citation type="journal article" date="2019" name="Int. J. Syst. Evol. Microbiol.">
        <title>The Global Catalogue of Microorganisms (GCM) 10K type strain sequencing project: providing services to taxonomists for standard genome sequencing and annotation.</title>
        <authorList>
            <consortium name="The Broad Institute Genomics Platform"/>
            <consortium name="The Broad Institute Genome Sequencing Center for Infectious Disease"/>
            <person name="Wu L."/>
            <person name="Ma J."/>
        </authorList>
    </citation>
    <scope>NUCLEOTIDE SEQUENCE [LARGE SCALE GENOMIC DNA]</scope>
    <source>
        <strain evidence="14">TBRC 4489</strain>
    </source>
</reference>
<feature type="transmembrane region" description="Helical" evidence="11">
    <location>
        <begin position="113"/>
        <end position="133"/>
    </location>
</feature>
<evidence type="ECO:0000313" key="14">
    <source>
        <dbReference type="Proteomes" id="UP001595850"/>
    </source>
</evidence>
<accession>A0ABV8IED0</accession>
<keyword evidence="4 11" id="KW-0812">Transmembrane</keyword>
<evidence type="ECO:0000256" key="6">
    <source>
        <dbReference type="ARBA" id="ARBA00022833"/>
    </source>
</evidence>
<proteinExistence type="inferred from homology"/>
<dbReference type="RefSeq" id="WP_377291737.1">
    <property type="nucleotide sequence ID" value="NZ_JBHSBM010000029.1"/>
</dbReference>
<feature type="transmembrane region" description="Helical" evidence="11">
    <location>
        <begin position="21"/>
        <end position="42"/>
    </location>
</feature>
<dbReference type="PANTHER" id="PTHR31937">
    <property type="entry name" value="TRANSMEMBRANE PROTEIN 163"/>
    <property type="match status" value="1"/>
</dbReference>
<evidence type="ECO:0000256" key="11">
    <source>
        <dbReference type="SAM" id="Phobius"/>
    </source>
</evidence>
<evidence type="ECO:0000259" key="12">
    <source>
        <dbReference type="Pfam" id="PF01545"/>
    </source>
</evidence>
<keyword evidence="8" id="KW-0770">Synapse</keyword>
<keyword evidence="7 11" id="KW-1133">Transmembrane helix</keyword>
<dbReference type="InterPro" id="IPR058533">
    <property type="entry name" value="Cation_efflux_TM"/>
</dbReference>
<feature type="transmembrane region" description="Helical" evidence="11">
    <location>
        <begin position="154"/>
        <end position="178"/>
    </location>
</feature>
<evidence type="ECO:0000256" key="1">
    <source>
        <dbReference type="ARBA" id="ARBA00004146"/>
    </source>
</evidence>
<dbReference type="InterPro" id="IPR027469">
    <property type="entry name" value="Cation_efflux_TMD_sf"/>
</dbReference>
<keyword evidence="10" id="KW-0968">Cytoplasmic vesicle</keyword>
<feature type="transmembrane region" description="Helical" evidence="11">
    <location>
        <begin position="48"/>
        <end position="69"/>
    </location>
</feature>
<feature type="domain" description="Cation efflux protein transmembrane" evidence="12">
    <location>
        <begin position="33"/>
        <end position="194"/>
    </location>
</feature>
<evidence type="ECO:0000256" key="4">
    <source>
        <dbReference type="ARBA" id="ARBA00022692"/>
    </source>
</evidence>
<feature type="transmembrane region" description="Helical" evidence="11">
    <location>
        <begin position="81"/>
        <end position="101"/>
    </location>
</feature>